<dbReference type="PANTHER" id="PTHR30033">
    <property type="entry name" value="FLAGELLAR HOOK-ASSOCIATED PROTEIN 1"/>
    <property type="match status" value="1"/>
</dbReference>
<gene>
    <name evidence="7" type="primary">flgK</name>
    <name evidence="11" type="ORF">DES36_101180</name>
</gene>
<organism evidence="11 12">
    <name type="scientific">Alkalibaculum bacchi</name>
    <dbReference type="NCBI Taxonomy" id="645887"/>
    <lineage>
        <taxon>Bacteria</taxon>
        <taxon>Bacillati</taxon>
        <taxon>Bacillota</taxon>
        <taxon>Clostridia</taxon>
        <taxon>Eubacteriales</taxon>
        <taxon>Eubacteriaceae</taxon>
        <taxon>Alkalibaculum</taxon>
    </lineage>
</organism>
<dbReference type="RefSeq" id="WP_113919335.1">
    <property type="nucleotide sequence ID" value="NZ_QNRX01000001.1"/>
</dbReference>
<evidence type="ECO:0000259" key="8">
    <source>
        <dbReference type="Pfam" id="PF00460"/>
    </source>
</evidence>
<feature type="domain" description="Flagellar basal body rod protein N-terminal" evidence="8">
    <location>
        <begin position="9"/>
        <end position="37"/>
    </location>
</feature>
<protein>
    <recommendedName>
        <fullName evidence="4 7">Flagellar hook-associated protein 1</fullName>
        <shortName evidence="7">HAP1</shortName>
    </recommendedName>
</protein>
<keyword evidence="5 7" id="KW-0964">Secreted</keyword>
<evidence type="ECO:0000313" key="11">
    <source>
        <dbReference type="EMBL" id="RBP70125.1"/>
    </source>
</evidence>
<dbReference type="Pfam" id="PF22638">
    <property type="entry name" value="FlgK_D1"/>
    <property type="match status" value="1"/>
</dbReference>
<dbReference type="Pfam" id="PF06429">
    <property type="entry name" value="Flg_bbr_C"/>
    <property type="match status" value="1"/>
</dbReference>
<evidence type="ECO:0000256" key="2">
    <source>
        <dbReference type="ARBA" id="ARBA00004613"/>
    </source>
</evidence>
<feature type="domain" description="Flagellar hook-associated protein FlgK helical" evidence="10">
    <location>
        <begin position="96"/>
        <end position="311"/>
    </location>
</feature>
<dbReference type="Pfam" id="PF00460">
    <property type="entry name" value="Flg_bb_rod"/>
    <property type="match status" value="1"/>
</dbReference>
<reference evidence="11 12" key="1">
    <citation type="submission" date="2018-06" db="EMBL/GenBank/DDBJ databases">
        <title>Genomic Encyclopedia of Type Strains, Phase IV (KMG-IV): sequencing the most valuable type-strain genomes for metagenomic binning, comparative biology and taxonomic classification.</title>
        <authorList>
            <person name="Goeker M."/>
        </authorList>
    </citation>
    <scope>NUCLEOTIDE SEQUENCE [LARGE SCALE GENOMIC DNA]</scope>
    <source>
        <strain evidence="11 12">DSM 22112</strain>
    </source>
</reference>
<evidence type="ECO:0000256" key="3">
    <source>
        <dbReference type="ARBA" id="ARBA00009677"/>
    </source>
</evidence>
<keyword evidence="6 7" id="KW-0975">Bacterial flagellum</keyword>
<evidence type="ECO:0000256" key="1">
    <source>
        <dbReference type="ARBA" id="ARBA00004365"/>
    </source>
</evidence>
<evidence type="ECO:0000256" key="7">
    <source>
        <dbReference type="RuleBase" id="RU362065"/>
    </source>
</evidence>
<keyword evidence="12" id="KW-1185">Reference proteome</keyword>
<evidence type="ECO:0000259" key="10">
    <source>
        <dbReference type="Pfam" id="PF22638"/>
    </source>
</evidence>
<accession>A0A366II41</accession>
<dbReference type="InterPro" id="IPR010930">
    <property type="entry name" value="Flg_bb/hook_C_dom"/>
</dbReference>
<sequence>MGGIFSSFNAANKGLIAQQTALQTVIHNISNANTEGFSRQRVDLKADIASNYTGVGQLGTGVKMESIVRLVDDYVSKQIRQENGTLEQYTTKAQVLDQLEVIFNEPSKTGLNFNLGEMFDSWQELSSNPENLSSKTIVVEKSKTMTDTLKHMASQTDSLIAETKGQIEKNVQDMNSIIKQLDSLNKQIFNISLKDQIPNDLLDQRDLLLRDLSATADFKADFDTYGRVAISFNREDSGFVEVLNTEGAKNVNINIDDSSISISVGEDKIAITVSSGQIKGNTEAIEELKSRRAELNNFAKTMADAINTVHTGADPANDLFFTFEDGEFDAATIQVNDKIQEDNSLVRTGKASDSPEGDGSRALAIARLRNTKLSFQEGATIEYDIDTMTIKNQQGGITIEGAYSDIVTKVGISKEHADNMVSNQGVLLDQLEQRRESTSGVSIDEEVTNLIKYQKSYEANARVISVLSEMLDTLINRTGV</sequence>
<dbReference type="GO" id="GO:0009424">
    <property type="term" value="C:bacterial-type flagellum hook"/>
    <property type="evidence" value="ECO:0007669"/>
    <property type="project" value="UniProtKB-UniRule"/>
</dbReference>
<dbReference type="PRINTS" id="PR01005">
    <property type="entry name" value="FLGHOOKAP1"/>
</dbReference>
<evidence type="ECO:0000256" key="6">
    <source>
        <dbReference type="ARBA" id="ARBA00023143"/>
    </source>
</evidence>
<dbReference type="SUPFAM" id="SSF64518">
    <property type="entry name" value="Phase 1 flagellin"/>
    <property type="match status" value="1"/>
</dbReference>
<dbReference type="GO" id="GO:0005576">
    <property type="term" value="C:extracellular region"/>
    <property type="evidence" value="ECO:0007669"/>
    <property type="project" value="UniProtKB-SubCell"/>
</dbReference>
<evidence type="ECO:0000256" key="4">
    <source>
        <dbReference type="ARBA" id="ARBA00016244"/>
    </source>
</evidence>
<dbReference type="GO" id="GO:0044780">
    <property type="term" value="P:bacterial-type flagellum assembly"/>
    <property type="evidence" value="ECO:0007669"/>
    <property type="project" value="InterPro"/>
</dbReference>
<keyword evidence="11" id="KW-0969">Cilium</keyword>
<dbReference type="GO" id="GO:0005198">
    <property type="term" value="F:structural molecule activity"/>
    <property type="evidence" value="ECO:0007669"/>
    <property type="project" value="UniProtKB-UniRule"/>
</dbReference>
<dbReference type="PANTHER" id="PTHR30033:SF1">
    <property type="entry name" value="FLAGELLAR HOOK-ASSOCIATED PROTEIN 1"/>
    <property type="match status" value="1"/>
</dbReference>
<comment type="similarity">
    <text evidence="3 7">Belongs to the flagella basal body rod proteins family.</text>
</comment>
<comment type="caution">
    <text evidence="11">The sequence shown here is derived from an EMBL/GenBank/DDBJ whole genome shotgun (WGS) entry which is preliminary data.</text>
</comment>
<dbReference type="InterPro" id="IPR002371">
    <property type="entry name" value="FlgK"/>
</dbReference>
<name>A0A366II41_9FIRM</name>
<dbReference type="AlphaFoldDB" id="A0A366II41"/>
<comment type="subcellular location">
    <subcellularLocation>
        <location evidence="1 7">Bacterial flagellum</location>
    </subcellularLocation>
    <subcellularLocation>
        <location evidence="2 7">Secreted</location>
    </subcellularLocation>
</comment>
<dbReference type="NCBIfam" id="TIGR02492">
    <property type="entry name" value="flgK_ends"/>
    <property type="match status" value="1"/>
</dbReference>
<dbReference type="Proteomes" id="UP000253490">
    <property type="component" value="Unassembled WGS sequence"/>
</dbReference>
<keyword evidence="11" id="KW-0282">Flagellum</keyword>
<evidence type="ECO:0000259" key="9">
    <source>
        <dbReference type="Pfam" id="PF06429"/>
    </source>
</evidence>
<keyword evidence="11" id="KW-0966">Cell projection</keyword>
<dbReference type="InterPro" id="IPR053927">
    <property type="entry name" value="FlgK_helical"/>
</dbReference>
<evidence type="ECO:0000256" key="5">
    <source>
        <dbReference type="ARBA" id="ARBA00022525"/>
    </source>
</evidence>
<dbReference type="InterPro" id="IPR001444">
    <property type="entry name" value="Flag_bb_rod_N"/>
</dbReference>
<dbReference type="EMBL" id="QNRX01000001">
    <property type="protein sequence ID" value="RBP70125.1"/>
    <property type="molecule type" value="Genomic_DNA"/>
</dbReference>
<proteinExistence type="inferred from homology"/>
<feature type="domain" description="Flagellar basal-body/hook protein C-terminal" evidence="9">
    <location>
        <begin position="436"/>
        <end position="476"/>
    </location>
</feature>
<dbReference type="OrthoDB" id="9802553at2"/>
<evidence type="ECO:0000313" key="12">
    <source>
        <dbReference type="Proteomes" id="UP000253490"/>
    </source>
</evidence>